<name>A0A1F8DXQ9_9BACT</name>
<accession>A0A1F8DXQ9</accession>
<evidence type="ECO:0000313" key="1">
    <source>
        <dbReference type="EMBL" id="OGM92859.1"/>
    </source>
</evidence>
<dbReference type="EMBL" id="MGIT01000002">
    <property type="protein sequence ID" value="OGM92859.1"/>
    <property type="molecule type" value="Genomic_DNA"/>
</dbReference>
<dbReference type="Proteomes" id="UP000176422">
    <property type="component" value="Unassembled WGS sequence"/>
</dbReference>
<comment type="caution">
    <text evidence="1">The sequence shown here is derived from an EMBL/GenBank/DDBJ whole genome shotgun (WGS) entry which is preliminary data.</text>
</comment>
<evidence type="ECO:0000313" key="2">
    <source>
        <dbReference type="Proteomes" id="UP000176422"/>
    </source>
</evidence>
<reference evidence="1 2" key="1">
    <citation type="journal article" date="2016" name="Nat. Commun.">
        <title>Thousands of microbial genomes shed light on interconnected biogeochemical processes in an aquifer system.</title>
        <authorList>
            <person name="Anantharaman K."/>
            <person name="Brown C.T."/>
            <person name="Hug L.A."/>
            <person name="Sharon I."/>
            <person name="Castelle C.J."/>
            <person name="Probst A.J."/>
            <person name="Thomas B.C."/>
            <person name="Singh A."/>
            <person name="Wilkins M.J."/>
            <person name="Karaoz U."/>
            <person name="Brodie E.L."/>
            <person name="Williams K.H."/>
            <person name="Hubbard S.S."/>
            <person name="Banfield J.F."/>
        </authorList>
    </citation>
    <scope>NUCLEOTIDE SEQUENCE [LARGE SCALE GENOMIC DNA]</scope>
</reference>
<sequence>MGQDNGQRNDMQLAAMLWWLTIWYASDNGRDIVPSQQEWLSSELAAAIIKNVTGKEWWGSWRHDESGQVVSQHRGWQLHLGQALDACDQQQGRPEVYKKLVGLLIQFVRYRHQGNGEYTSMLEFYNNSALYNSARSTFIPHQETFRRAQQYISSMSGLCELECFHAQAICKNLAIDMRPYIKRDLAYIKKNYTW</sequence>
<organism evidence="1 2">
    <name type="scientific">Candidatus Wolfebacteria bacterium RIFOXYB1_FULL_54_12</name>
    <dbReference type="NCBI Taxonomy" id="1802559"/>
    <lineage>
        <taxon>Bacteria</taxon>
        <taxon>Candidatus Wolfeibacteriota</taxon>
    </lineage>
</organism>
<dbReference type="AlphaFoldDB" id="A0A1F8DXQ9"/>
<protein>
    <submittedName>
        <fullName evidence="1">Uncharacterized protein</fullName>
    </submittedName>
</protein>
<proteinExistence type="predicted"/>
<gene>
    <name evidence="1" type="ORF">A2372_03325</name>
</gene>